<protein>
    <submittedName>
        <fullName evidence="2">Uncharacterized protein</fullName>
    </submittedName>
</protein>
<accession>A0ABX2C509</accession>
<keyword evidence="1" id="KW-0732">Signal</keyword>
<evidence type="ECO:0000256" key="1">
    <source>
        <dbReference type="SAM" id="SignalP"/>
    </source>
</evidence>
<gene>
    <name evidence="2" type="ORF">HL667_00085</name>
</gene>
<organism evidence="2 3">
    <name type="scientific">Bradyrhizobium aeschynomenes</name>
    <dbReference type="NCBI Taxonomy" id="2734909"/>
    <lineage>
        <taxon>Bacteria</taxon>
        <taxon>Pseudomonadati</taxon>
        <taxon>Pseudomonadota</taxon>
        <taxon>Alphaproteobacteria</taxon>
        <taxon>Hyphomicrobiales</taxon>
        <taxon>Nitrobacteraceae</taxon>
        <taxon>Bradyrhizobium</taxon>
    </lineage>
</organism>
<proteinExistence type="predicted"/>
<evidence type="ECO:0000313" key="3">
    <source>
        <dbReference type="Proteomes" id="UP000886476"/>
    </source>
</evidence>
<evidence type="ECO:0000313" key="2">
    <source>
        <dbReference type="EMBL" id="NPU63393.1"/>
    </source>
</evidence>
<dbReference type="EMBL" id="JABFDN010000001">
    <property type="protein sequence ID" value="NPU63393.1"/>
    <property type="molecule type" value="Genomic_DNA"/>
</dbReference>
<keyword evidence="3" id="KW-1185">Reference proteome</keyword>
<feature type="chain" id="PRO_5045185729" evidence="1">
    <location>
        <begin position="21"/>
        <end position="745"/>
    </location>
</feature>
<comment type="caution">
    <text evidence="2">The sequence shown here is derived from an EMBL/GenBank/DDBJ whole genome shotgun (WGS) entry which is preliminary data.</text>
</comment>
<feature type="signal peptide" evidence="1">
    <location>
        <begin position="1"/>
        <end position="20"/>
    </location>
</feature>
<name>A0ABX2C509_9BRAD</name>
<dbReference type="Proteomes" id="UP000886476">
    <property type="component" value="Unassembled WGS sequence"/>
</dbReference>
<dbReference type="RefSeq" id="WP_172107857.1">
    <property type="nucleotide sequence ID" value="NZ_JABFDN010000001.1"/>
</dbReference>
<reference evidence="2" key="1">
    <citation type="submission" date="2020-05" db="EMBL/GenBank/DDBJ databases">
        <title>Nod-independent and nitrogen-fixing Bradyrhizobium aeschynomene sp. nov. isolated from nodules of Aeschynomene indica.</title>
        <authorList>
            <person name="Zhang Z."/>
        </authorList>
    </citation>
    <scope>NUCLEOTIDE SEQUENCE</scope>
    <source>
        <strain evidence="2">83012</strain>
    </source>
</reference>
<sequence>MTRAAALVLSIGLTVTGVQAQSSQGTSPLTGAKGGTNNGFMQFAGPATTMKTFTLPNASGTIAVLDQIQTWTGAQSFADGKLILLGASSGSTTLKASAAASGTLTLPAATDTLVGRATTDTLTNKTFDTAGTGNSFLIAGVAATANTGTGAVVRASSPTLVTPALGTPSALVLTNANGLPISGLSGLASGIASWLATPSSANLAAALTDETGTGAAVFANSPTLVTPNLGTPSAAVLTNATALPVGGMAAIGANTMVANATGGSASPTAVSVPSCSGANQAINWTAGTGPGCVTISGGGGGGVWSNTRLAKTAAYTTVTGDCSDTLALGGTAFFAVTFNAPSGYASTCAFLVLNEDSTRGKMILPQFATSSTSIAIGTGSKAFTTSAGLSISITQRYRVYSLANTANWMAGLATYSGTTFTLTVDTVGGSGTFTDWQIAPEVQMPPSTSRWIYAQNNVWKLSDQQRWLTPGRGNIYELCVVGGGSNSNDGFGSGSTSDCLASIQEAVHRIGMSWDGGGYNACSVGIYAGAYGTVSQTGSAVGCYLTFNVRGTMSMTGTGACFANGDGSISVWNWNLGFVPTFKCNTANSAGTGAFYCHQTCIYDFNGGTAIWIPGGVEGLGTGGTKGTNDVFFYVDLQGSASYNAQVNVGNGTDTFNPLAFVFAEGHASQITLSGTIAFNPFVTMNKALVLQVGSLITHTASWPGASVTNATTVKGGAILVQSSTVPGPAATATSPGVICTSKAC</sequence>